<keyword evidence="8" id="KW-1185">Reference proteome</keyword>
<feature type="region of interest" description="Disordered" evidence="4">
    <location>
        <begin position="497"/>
        <end position="517"/>
    </location>
</feature>
<feature type="domain" description="Carbohydrate kinase FGGY N-terminal" evidence="5">
    <location>
        <begin position="6"/>
        <end position="247"/>
    </location>
</feature>
<dbReference type="Gene3D" id="3.30.420.40">
    <property type="match status" value="2"/>
</dbReference>
<evidence type="ECO:0000259" key="6">
    <source>
        <dbReference type="Pfam" id="PF02782"/>
    </source>
</evidence>
<dbReference type="PANTHER" id="PTHR43095">
    <property type="entry name" value="SUGAR KINASE"/>
    <property type="match status" value="1"/>
</dbReference>
<feature type="domain" description="Carbohydrate kinase FGGY C-terminal" evidence="6">
    <location>
        <begin position="261"/>
        <end position="452"/>
    </location>
</feature>
<keyword evidence="2" id="KW-0808">Transferase</keyword>
<dbReference type="CDD" id="cd07802">
    <property type="entry name" value="ASKHA_NBD_FGGY_EcLyxK-like"/>
    <property type="match status" value="1"/>
</dbReference>
<dbReference type="PANTHER" id="PTHR43095:SF3">
    <property type="entry name" value="L-XYLULOSE_3-KETO-L-GULONATE KINASE"/>
    <property type="match status" value="1"/>
</dbReference>
<evidence type="ECO:0000259" key="5">
    <source>
        <dbReference type="Pfam" id="PF00370"/>
    </source>
</evidence>
<accession>A0ABS3J9V4</accession>
<dbReference type="RefSeq" id="WP_207353097.1">
    <property type="nucleotide sequence ID" value="NZ_JAFMPY010000045.1"/>
</dbReference>
<organism evidence="7 8">
    <name type="scientific">Jiella sonneratiae</name>
    <dbReference type="NCBI Taxonomy" id="2816856"/>
    <lineage>
        <taxon>Bacteria</taxon>
        <taxon>Pseudomonadati</taxon>
        <taxon>Pseudomonadota</taxon>
        <taxon>Alphaproteobacteria</taxon>
        <taxon>Hyphomicrobiales</taxon>
        <taxon>Aurantimonadaceae</taxon>
        <taxon>Jiella</taxon>
    </lineage>
</organism>
<dbReference type="InterPro" id="IPR050406">
    <property type="entry name" value="FGGY_Carb_Kinase"/>
</dbReference>
<comment type="caution">
    <text evidence="7">The sequence shown here is derived from an EMBL/GenBank/DDBJ whole genome shotgun (WGS) entry which is preliminary data.</text>
</comment>
<feature type="compositionally biased region" description="Polar residues" evidence="4">
    <location>
        <begin position="507"/>
        <end position="517"/>
    </location>
</feature>
<proteinExistence type="inferred from homology"/>
<evidence type="ECO:0000256" key="4">
    <source>
        <dbReference type="SAM" id="MobiDB-lite"/>
    </source>
</evidence>
<dbReference type="InterPro" id="IPR000577">
    <property type="entry name" value="Carb_kinase_FGGY"/>
</dbReference>
<evidence type="ECO:0000313" key="8">
    <source>
        <dbReference type="Proteomes" id="UP000664288"/>
    </source>
</evidence>
<dbReference type="Pfam" id="PF00370">
    <property type="entry name" value="FGGY_N"/>
    <property type="match status" value="1"/>
</dbReference>
<dbReference type="PIRSF" id="PIRSF000538">
    <property type="entry name" value="GlpK"/>
    <property type="match status" value="1"/>
</dbReference>
<dbReference type="SUPFAM" id="SSF53067">
    <property type="entry name" value="Actin-like ATPase domain"/>
    <property type="match status" value="2"/>
</dbReference>
<evidence type="ECO:0000256" key="1">
    <source>
        <dbReference type="ARBA" id="ARBA00009156"/>
    </source>
</evidence>
<keyword evidence="3 7" id="KW-0418">Kinase</keyword>
<name>A0ABS3J9V4_9HYPH</name>
<sequence>MRERLIGIDAGGTMTKVAVFDLQGRELGCENRPNKMLFPGPGRTERDPDAMWQATCEAIRLVLDRTGTRPEDVAVITPSGFGAGIFLVDAAGAVVRPGFVSTDSRSLSVIADWHARGLKGQVEPLTQAEIWPGQTLAILGWLDRHEPETIARTHRVLGCKDFLRLRLTGTMSTDATDAGCAGLIDTRTSSYSSEALGLLGLSAIAPKLPEIRPSASIVGHVTEAAARLTGLKAGTPVANGVYDVVACSIASGLASPDQLGIVAGTFSINSTLHRQPTVDPLPTLQSPYPLDDLFIATIATPRSASNLEWFVKTLLSAEADRVRAEGKSIYDHLGSLVAERLDRKSRMIFFPFLFGGPNGATGSLIGAEAGHDLGDVARAVFEGIVFAHRTDVDQLLDGREAAKPTSIRLAGGPARNDVWSQMFSDALAMPLQIASGSEFGAKGTAMCGAVAAGLFADLPAAIAAMVKVDRHFEPRPDHTARLDSGYRRYRNACARLSDIDADPGPPSASQSPVRSVA</sequence>
<dbReference type="Proteomes" id="UP000664288">
    <property type="component" value="Unassembled WGS sequence"/>
</dbReference>
<evidence type="ECO:0000313" key="7">
    <source>
        <dbReference type="EMBL" id="MBO0906466.1"/>
    </source>
</evidence>
<dbReference type="GO" id="GO:0016301">
    <property type="term" value="F:kinase activity"/>
    <property type="evidence" value="ECO:0007669"/>
    <property type="project" value="UniProtKB-KW"/>
</dbReference>
<dbReference type="InterPro" id="IPR018484">
    <property type="entry name" value="FGGY_N"/>
</dbReference>
<protein>
    <submittedName>
        <fullName evidence="7">Carbohydrate kinase</fullName>
    </submittedName>
</protein>
<dbReference type="InterPro" id="IPR018485">
    <property type="entry name" value="FGGY_C"/>
</dbReference>
<dbReference type="EMBL" id="JAFMPY010000045">
    <property type="protein sequence ID" value="MBO0906466.1"/>
    <property type="molecule type" value="Genomic_DNA"/>
</dbReference>
<gene>
    <name evidence="7" type="ORF">J1C47_22680</name>
</gene>
<evidence type="ECO:0000256" key="2">
    <source>
        <dbReference type="ARBA" id="ARBA00022679"/>
    </source>
</evidence>
<reference evidence="7 8" key="1">
    <citation type="submission" date="2021-03" db="EMBL/GenBank/DDBJ databases">
        <title>Whole genome sequence of Jiella sp. MQZ13P-4.</title>
        <authorList>
            <person name="Tuo L."/>
        </authorList>
    </citation>
    <scope>NUCLEOTIDE SEQUENCE [LARGE SCALE GENOMIC DNA]</scope>
    <source>
        <strain evidence="7 8">MQZ13P-4</strain>
    </source>
</reference>
<evidence type="ECO:0000256" key="3">
    <source>
        <dbReference type="ARBA" id="ARBA00022777"/>
    </source>
</evidence>
<dbReference type="InterPro" id="IPR043129">
    <property type="entry name" value="ATPase_NBD"/>
</dbReference>
<comment type="similarity">
    <text evidence="1">Belongs to the FGGY kinase family.</text>
</comment>
<dbReference type="Pfam" id="PF02782">
    <property type="entry name" value="FGGY_C"/>
    <property type="match status" value="1"/>
</dbReference>